<evidence type="ECO:0000313" key="4">
    <source>
        <dbReference type="EMBL" id="GAA3053667.1"/>
    </source>
</evidence>
<evidence type="ECO:0000256" key="1">
    <source>
        <dbReference type="ARBA" id="ARBA00023015"/>
    </source>
</evidence>
<evidence type="ECO:0000256" key="2">
    <source>
        <dbReference type="ARBA" id="ARBA00023163"/>
    </source>
</evidence>
<keyword evidence="4" id="KW-0238">DNA-binding</keyword>
<dbReference type="PRINTS" id="PR00037">
    <property type="entry name" value="HTHLACR"/>
</dbReference>
<accession>A0ABP6LTP2</accession>
<organism evidence="4 5">
    <name type="scientific">Nesterenkonia aethiopica</name>
    <dbReference type="NCBI Taxonomy" id="269144"/>
    <lineage>
        <taxon>Bacteria</taxon>
        <taxon>Bacillati</taxon>
        <taxon>Actinomycetota</taxon>
        <taxon>Actinomycetes</taxon>
        <taxon>Micrococcales</taxon>
        <taxon>Micrococcaceae</taxon>
        <taxon>Nesterenkonia</taxon>
    </lineage>
</organism>
<name>A0ABP6LTP2_9MICC</name>
<dbReference type="InterPro" id="IPR014036">
    <property type="entry name" value="DeoR-like_C"/>
</dbReference>
<dbReference type="PROSITE" id="PS51000">
    <property type="entry name" value="HTH_DEOR_2"/>
    <property type="match status" value="1"/>
</dbReference>
<dbReference type="Pfam" id="PF00455">
    <property type="entry name" value="DeoRC"/>
    <property type="match status" value="1"/>
</dbReference>
<dbReference type="SMART" id="SM00420">
    <property type="entry name" value="HTH_DEOR"/>
    <property type="match status" value="1"/>
</dbReference>
<dbReference type="SUPFAM" id="SSF100950">
    <property type="entry name" value="NagB/RpiA/CoA transferase-like"/>
    <property type="match status" value="1"/>
</dbReference>
<evidence type="ECO:0000259" key="3">
    <source>
        <dbReference type="PROSITE" id="PS51000"/>
    </source>
</evidence>
<dbReference type="InterPro" id="IPR036390">
    <property type="entry name" value="WH_DNA-bd_sf"/>
</dbReference>
<dbReference type="PANTHER" id="PTHR30363:SF44">
    <property type="entry name" value="AGA OPERON TRANSCRIPTIONAL REPRESSOR-RELATED"/>
    <property type="match status" value="1"/>
</dbReference>
<keyword evidence="2" id="KW-0804">Transcription</keyword>
<dbReference type="EMBL" id="BAAAVT010000002">
    <property type="protein sequence ID" value="GAA3053667.1"/>
    <property type="molecule type" value="Genomic_DNA"/>
</dbReference>
<dbReference type="Pfam" id="PF08220">
    <property type="entry name" value="HTH_DeoR"/>
    <property type="match status" value="1"/>
</dbReference>
<dbReference type="InterPro" id="IPR037171">
    <property type="entry name" value="NagB/RpiA_transferase-like"/>
</dbReference>
<protein>
    <submittedName>
        <fullName evidence="4">DeoR/GlpR family DNA-binding transcription regulator</fullName>
    </submittedName>
</protein>
<dbReference type="InterPro" id="IPR001034">
    <property type="entry name" value="DeoR_HTH"/>
</dbReference>
<dbReference type="SMART" id="SM01134">
    <property type="entry name" value="DeoRC"/>
    <property type="match status" value="1"/>
</dbReference>
<evidence type="ECO:0000313" key="5">
    <source>
        <dbReference type="Proteomes" id="UP001500236"/>
    </source>
</evidence>
<reference evidence="5" key="1">
    <citation type="journal article" date="2019" name="Int. J. Syst. Evol. Microbiol.">
        <title>The Global Catalogue of Microorganisms (GCM) 10K type strain sequencing project: providing services to taxonomists for standard genome sequencing and annotation.</title>
        <authorList>
            <consortium name="The Broad Institute Genomics Platform"/>
            <consortium name="The Broad Institute Genome Sequencing Center for Infectious Disease"/>
            <person name="Wu L."/>
            <person name="Ma J."/>
        </authorList>
    </citation>
    <scope>NUCLEOTIDE SEQUENCE [LARGE SCALE GENOMIC DNA]</scope>
    <source>
        <strain evidence="5">JCM 14309</strain>
    </source>
</reference>
<keyword evidence="5" id="KW-1185">Reference proteome</keyword>
<feature type="domain" description="HTH deoR-type" evidence="3">
    <location>
        <begin position="1"/>
        <end position="45"/>
    </location>
</feature>
<proteinExistence type="predicted"/>
<keyword evidence="1" id="KW-0805">Transcription regulation</keyword>
<dbReference type="Proteomes" id="UP001500236">
    <property type="component" value="Unassembled WGS sequence"/>
</dbReference>
<dbReference type="InterPro" id="IPR050313">
    <property type="entry name" value="Carb_Metab_HTH_regulators"/>
</dbReference>
<gene>
    <name evidence="4" type="ORF">GCM10010529_04610</name>
</gene>
<dbReference type="GO" id="GO:0003677">
    <property type="term" value="F:DNA binding"/>
    <property type="evidence" value="ECO:0007669"/>
    <property type="project" value="UniProtKB-KW"/>
</dbReference>
<sequence>MRGGDEVRASDLVRATGASAMTIRRDLSDLERRGVLRRIHGGAVGLPARGAQLPFQVRSETHVEEKRGIGEAVAAMIPDGSSVILDDGTTCGAVARALAGRELTVLALSVHLAAVLAEGGDASGRGIRVLTPGGELNPGELSWSGHRAVRDIEDFRADIGVLGVCGWDEESGMTASTLQDADVKKALIGSSRQVVAAAAAEKIGLSAVFSVCPSSAVDTLATGRLSRERRLWLEQEGVDVVCCA</sequence>
<dbReference type="PANTHER" id="PTHR30363">
    <property type="entry name" value="HTH-TYPE TRANSCRIPTIONAL REGULATOR SRLR-RELATED"/>
    <property type="match status" value="1"/>
</dbReference>
<dbReference type="SUPFAM" id="SSF46785">
    <property type="entry name" value="Winged helix' DNA-binding domain"/>
    <property type="match status" value="1"/>
</dbReference>
<comment type="caution">
    <text evidence="4">The sequence shown here is derived from an EMBL/GenBank/DDBJ whole genome shotgun (WGS) entry which is preliminary data.</text>
</comment>